<evidence type="ECO:0008006" key="4">
    <source>
        <dbReference type="Google" id="ProtNLM"/>
    </source>
</evidence>
<protein>
    <recommendedName>
        <fullName evidence="4">Transmembrane protein</fullName>
    </recommendedName>
</protein>
<reference evidence="2" key="3">
    <citation type="submission" date="2020-12" db="UniProtKB">
        <authorList>
            <consortium name="EnsemblPlants"/>
        </authorList>
    </citation>
    <scope>IDENTIFICATION</scope>
</reference>
<keyword evidence="1" id="KW-1133">Transmembrane helix</keyword>
<evidence type="ECO:0000256" key="1">
    <source>
        <dbReference type="SAM" id="Phobius"/>
    </source>
</evidence>
<keyword evidence="1" id="KW-0472">Membrane</keyword>
<proteinExistence type="predicted"/>
<evidence type="ECO:0000313" key="2">
    <source>
        <dbReference type="EnsemblPlants" id="Pp3c5_27290V3.1"/>
    </source>
</evidence>
<dbReference type="AlphaFoldDB" id="A0A7I4DU31"/>
<name>A0A7I4DU31_PHYPA</name>
<dbReference type="Proteomes" id="UP000006727">
    <property type="component" value="Chromosome 5"/>
</dbReference>
<dbReference type="Gramene" id="Pp3c5_27290V3.1">
    <property type="protein sequence ID" value="Pp3c5_27290V3.1"/>
    <property type="gene ID" value="Pp3c5_27290"/>
</dbReference>
<reference evidence="2 3" key="2">
    <citation type="journal article" date="2018" name="Plant J.">
        <title>The Physcomitrella patens chromosome-scale assembly reveals moss genome structure and evolution.</title>
        <authorList>
            <person name="Lang D."/>
            <person name="Ullrich K.K."/>
            <person name="Murat F."/>
            <person name="Fuchs J."/>
            <person name="Jenkins J."/>
            <person name="Haas F.B."/>
            <person name="Piednoel M."/>
            <person name="Gundlach H."/>
            <person name="Van Bel M."/>
            <person name="Meyberg R."/>
            <person name="Vives C."/>
            <person name="Morata J."/>
            <person name="Symeonidi A."/>
            <person name="Hiss M."/>
            <person name="Muchero W."/>
            <person name="Kamisugi Y."/>
            <person name="Saleh O."/>
            <person name="Blanc G."/>
            <person name="Decker E.L."/>
            <person name="van Gessel N."/>
            <person name="Grimwood J."/>
            <person name="Hayes R.D."/>
            <person name="Graham S.W."/>
            <person name="Gunter L.E."/>
            <person name="McDaniel S.F."/>
            <person name="Hoernstein S.N.W."/>
            <person name="Larsson A."/>
            <person name="Li F.W."/>
            <person name="Perroud P.F."/>
            <person name="Phillips J."/>
            <person name="Ranjan P."/>
            <person name="Rokshar D.S."/>
            <person name="Rothfels C.J."/>
            <person name="Schneider L."/>
            <person name="Shu S."/>
            <person name="Stevenson D.W."/>
            <person name="Thummler F."/>
            <person name="Tillich M."/>
            <person name="Villarreal Aguilar J.C."/>
            <person name="Widiez T."/>
            <person name="Wong G.K."/>
            <person name="Wymore A."/>
            <person name="Zhang Y."/>
            <person name="Zimmer A.D."/>
            <person name="Quatrano R.S."/>
            <person name="Mayer K.F.X."/>
            <person name="Goodstein D."/>
            <person name="Casacuberta J.M."/>
            <person name="Vandepoele K."/>
            <person name="Reski R."/>
            <person name="Cuming A.C."/>
            <person name="Tuskan G.A."/>
            <person name="Maumus F."/>
            <person name="Salse J."/>
            <person name="Schmutz J."/>
            <person name="Rensing S.A."/>
        </authorList>
    </citation>
    <scope>NUCLEOTIDE SEQUENCE [LARGE SCALE GENOMIC DNA]</scope>
    <source>
        <strain evidence="2 3">cv. Gransden 2004</strain>
    </source>
</reference>
<dbReference type="EnsemblPlants" id="Pp3c5_27290V3.1">
    <property type="protein sequence ID" value="Pp3c5_27290V3.1"/>
    <property type="gene ID" value="Pp3c5_27290"/>
</dbReference>
<accession>A0A7I4DU31</accession>
<feature type="transmembrane region" description="Helical" evidence="1">
    <location>
        <begin position="94"/>
        <end position="115"/>
    </location>
</feature>
<evidence type="ECO:0000313" key="3">
    <source>
        <dbReference type="Proteomes" id="UP000006727"/>
    </source>
</evidence>
<keyword evidence="3" id="KW-1185">Reference proteome</keyword>
<feature type="transmembrane region" description="Helical" evidence="1">
    <location>
        <begin position="49"/>
        <end position="73"/>
    </location>
</feature>
<dbReference type="EMBL" id="ABEU02000005">
    <property type="status" value="NOT_ANNOTATED_CDS"/>
    <property type="molecule type" value="Genomic_DNA"/>
</dbReference>
<keyword evidence="1" id="KW-0812">Transmembrane</keyword>
<sequence length="139" mass="15981">MGSTDQRRQRDEDFRSQRIRAEDNIDELLRPIYKREMGVSGRCCRFDGALWSVVALCVCLCFPALGSIVSGVVSIPVRHFLCKRFRCIDAVYHLYFPSLLSLLFLAPFRLALIAFGPRANSTLPSDFFSVEIKHRLFLY</sequence>
<organism evidence="2 3">
    <name type="scientific">Physcomitrium patens</name>
    <name type="common">Spreading-leaved earth moss</name>
    <name type="synonym">Physcomitrella patens</name>
    <dbReference type="NCBI Taxonomy" id="3218"/>
    <lineage>
        <taxon>Eukaryota</taxon>
        <taxon>Viridiplantae</taxon>
        <taxon>Streptophyta</taxon>
        <taxon>Embryophyta</taxon>
        <taxon>Bryophyta</taxon>
        <taxon>Bryophytina</taxon>
        <taxon>Bryopsida</taxon>
        <taxon>Funariidae</taxon>
        <taxon>Funariales</taxon>
        <taxon>Funariaceae</taxon>
        <taxon>Physcomitrium</taxon>
    </lineage>
</organism>
<dbReference type="InParanoid" id="A0A7I4DU31"/>
<reference evidence="2 3" key="1">
    <citation type="journal article" date="2008" name="Science">
        <title>The Physcomitrella genome reveals evolutionary insights into the conquest of land by plants.</title>
        <authorList>
            <person name="Rensing S."/>
            <person name="Lang D."/>
            <person name="Zimmer A."/>
            <person name="Terry A."/>
            <person name="Salamov A."/>
            <person name="Shapiro H."/>
            <person name="Nishiyama T."/>
            <person name="Perroud P.-F."/>
            <person name="Lindquist E."/>
            <person name="Kamisugi Y."/>
            <person name="Tanahashi T."/>
            <person name="Sakakibara K."/>
            <person name="Fujita T."/>
            <person name="Oishi K."/>
            <person name="Shin-I T."/>
            <person name="Kuroki Y."/>
            <person name="Toyoda A."/>
            <person name="Suzuki Y."/>
            <person name="Hashimoto A."/>
            <person name="Yamaguchi K."/>
            <person name="Sugano A."/>
            <person name="Kohara Y."/>
            <person name="Fujiyama A."/>
            <person name="Anterola A."/>
            <person name="Aoki S."/>
            <person name="Ashton N."/>
            <person name="Barbazuk W.B."/>
            <person name="Barker E."/>
            <person name="Bennetzen J."/>
            <person name="Bezanilla M."/>
            <person name="Blankenship R."/>
            <person name="Cho S.H."/>
            <person name="Dutcher S."/>
            <person name="Estelle M."/>
            <person name="Fawcett J.A."/>
            <person name="Gundlach H."/>
            <person name="Hanada K."/>
            <person name="Heyl A."/>
            <person name="Hicks K.A."/>
            <person name="Hugh J."/>
            <person name="Lohr M."/>
            <person name="Mayer K."/>
            <person name="Melkozernov A."/>
            <person name="Murata T."/>
            <person name="Nelson D."/>
            <person name="Pils B."/>
            <person name="Prigge M."/>
            <person name="Reiss B."/>
            <person name="Renner T."/>
            <person name="Rombauts S."/>
            <person name="Rushton P."/>
            <person name="Sanderfoot A."/>
            <person name="Schween G."/>
            <person name="Shiu S.-H."/>
            <person name="Stueber K."/>
            <person name="Theodoulou F.L."/>
            <person name="Tu H."/>
            <person name="Van de Peer Y."/>
            <person name="Verrier P.J."/>
            <person name="Waters E."/>
            <person name="Wood A."/>
            <person name="Yang L."/>
            <person name="Cove D."/>
            <person name="Cuming A."/>
            <person name="Hasebe M."/>
            <person name="Lucas S."/>
            <person name="Mishler D.B."/>
            <person name="Reski R."/>
            <person name="Grigoriev I."/>
            <person name="Quatrano R.S."/>
            <person name="Boore J.L."/>
        </authorList>
    </citation>
    <scope>NUCLEOTIDE SEQUENCE [LARGE SCALE GENOMIC DNA]</scope>
    <source>
        <strain evidence="2 3">cv. Gransden 2004</strain>
    </source>
</reference>